<dbReference type="GO" id="GO:0005102">
    <property type="term" value="F:signaling receptor binding"/>
    <property type="evidence" value="ECO:0007669"/>
    <property type="project" value="TreeGrafter"/>
</dbReference>
<sequence length="424" mass="46103">MSDDSPKNPPTSESAAQDQPTQEASIASPDRAELLTRARGFLTSPQVRLQDPYATRTFLTDKGLTPAEIDQLLRELPPSVPPRTYPALPPSNLPNLLAGVARIFTWLTGTSAVVLYVYYRYLLPRLAQSYQARLALRKHQSALVARLAESASALKAIQAESYKDLPRTVPVYEDSQFAQYRSVDDLLSYVGSSREGSAQPGTDIPDITILRCALEELGRSKADGTSTEELFRYLESKFSWLGGEEGVARQVWFALFIACHLTPIFSNRVTFGTSSMLVLCLCLPCPNQSHPSLCPLDHSSQLLWKYIPPPPPTTSSLLASLVNLQAALPRSQEASASGPPPTPTISARQRTLQILSDFTGYITTQTYTLGLPSIRGTGATSGGSPVEDELRREIRALKGLVLNRRSFLPSSTGASGFTSTLGSS</sequence>
<evidence type="ECO:0000259" key="12">
    <source>
        <dbReference type="Pfam" id="PF04695"/>
    </source>
</evidence>
<feature type="domain" description="Peroxisome membrane anchor protein Pex14p N-terminal" evidence="12">
    <location>
        <begin position="30"/>
        <end position="75"/>
    </location>
</feature>
<evidence type="ECO:0000256" key="9">
    <source>
        <dbReference type="ARBA" id="ARBA00046271"/>
    </source>
</evidence>
<dbReference type="InterPro" id="IPR036388">
    <property type="entry name" value="WH-like_DNA-bd_sf"/>
</dbReference>
<evidence type="ECO:0000256" key="8">
    <source>
        <dbReference type="ARBA" id="ARBA00029691"/>
    </source>
</evidence>
<comment type="function">
    <text evidence="10">Component of the PEX13-PEX14 docking complex, a translocon channel that specifically mediates the import of peroxisomal cargo proteins bound to PEX5 receptor. The PEX13-PEX14 docking complex forms a large import pore which can be opened to a diameter of about 9 nm. Mechanistically, PEX5 receptor along with cargo proteins associates with the PEX14 subunit of the PEX13-PEX14 docking complex in the cytosol, leading to the insertion of the receptor into the organelle membrane with the concomitant translocation of the cargo into the peroxisome matrix.</text>
</comment>
<evidence type="ECO:0000313" key="14">
    <source>
        <dbReference type="Proteomes" id="UP001194468"/>
    </source>
</evidence>
<reference evidence="13" key="2">
    <citation type="journal article" date="2020" name="Nat. Commun.">
        <title>Large-scale genome sequencing of mycorrhizal fungi provides insights into the early evolution of symbiotic traits.</title>
        <authorList>
            <person name="Miyauchi S."/>
            <person name="Kiss E."/>
            <person name="Kuo A."/>
            <person name="Drula E."/>
            <person name="Kohler A."/>
            <person name="Sanchez-Garcia M."/>
            <person name="Morin E."/>
            <person name="Andreopoulos B."/>
            <person name="Barry K.W."/>
            <person name="Bonito G."/>
            <person name="Buee M."/>
            <person name="Carver A."/>
            <person name="Chen C."/>
            <person name="Cichocki N."/>
            <person name="Clum A."/>
            <person name="Culley D."/>
            <person name="Crous P.W."/>
            <person name="Fauchery L."/>
            <person name="Girlanda M."/>
            <person name="Hayes R.D."/>
            <person name="Keri Z."/>
            <person name="LaButti K."/>
            <person name="Lipzen A."/>
            <person name="Lombard V."/>
            <person name="Magnuson J."/>
            <person name="Maillard F."/>
            <person name="Murat C."/>
            <person name="Nolan M."/>
            <person name="Ohm R.A."/>
            <person name="Pangilinan J."/>
            <person name="Pereira M.F."/>
            <person name="Perotto S."/>
            <person name="Peter M."/>
            <person name="Pfister S."/>
            <person name="Riley R."/>
            <person name="Sitrit Y."/>
            <person name="Stielow J.B."/>
            <person name="Szollosi G."/>
            <person name="Zifcakova L."/>
            <person name="Stursova M."/>
            <person name="Spatafora J.W."/>
            <person name="Tedersoo L."/>
            <person name="Vaario L.M."/>
            <person name="Yamada A."/>
            <person name="Yan M."/>
            <person name="Wang P."/>
            <person name="Xu J."/>
            <person name="Bruns T."/>
            <person name="Baldrian P."/>
            <person name="Vilgalys R."/>
            <person name="Dunand C."/>
            <person name="Henrissat B."/>
            <person name="Grigoriev I.V."/>
            <person name="Hibbett D."/>
            <person name="Nagy L.G."/>
            <person name="Martin F.M."/>
        </authorList>
    </citation>
    <scope>NUCLEOTIDE SEQUENCE</scope>
    <source>
        <strain evidence="13">BED1</strain>
    </source>
</reference>
<dbReference type="InterPro" id="IPR025655">
    <property type="entry name" value="PEX14"/>
</dbReference>
<evidence type="ECO:0000256" key="10">
    <source>
        <dbReference type="RuleBase" id="RU367032"/>
    </source>
</evidence>
<organism evidence="13 14">
    <name type="scientific">Boletus edulis BED1</name>
    <dbReference type="NCBI Taxonomy" id="1328754"/>
    <lineage>
        <taxon>Eukaryota</taxon>
        <taxon>Fungi</taxon>
        <taxon>Dikarya</taxon>
        <taxon>Basidiomycota</taxon>
        <taxon>Agaricomycotina</taxon>
        <taxon>Agaricomycetes</taxon>
        <taxon>Agaricomycetidae</taxon>
        <taxon>Boletales</taxon>
        <taxon>Boletineae</taxon>
        <taxon>Boletaceae</taxon>
        <taxon>Boletoideae</taxon>
        <taxon>Boletus</taxon>
    </lineage>
</organism>
<keyword evidence="2 10" id="KW-0813">Transport</keyword>
<dbReference type="AlphaFoldDB" id="A0AAD4C6E2"/>
<feature type="compositionally biased region" description="Polar residues" evidence="11">
    <location>
        <begin position="10"/>
        <end position="25"/>
    </location>
</feature>
<evidence type="ECO:0000313" key="13">
    <source>
        <dbReference type="EMBL" id="KAF8450629.1"/>
    </source>
</evidence>
<keyword evidence="3 10" id="KW-0653">Protein transport</keyword>
<keyword evidence="5 10" id="KW-0472">Membrane</keyword>
<evidence type="ECO:0000256" key="2">
    <source>
        <dbReference type="ARBA" id="ARBA00022448"/>
    </source>
</evidence>
<evidence type="ECO:0000256" key="5">
    <source>
        <dbReference type="ARBA" id="ARBA00023136"/>
    </source>
</evidence>
<keyword evidence="14" id="KW-1185">Reference proteome</keyword>
<keyword evidence="4" id="KW-0811">Translocation</keyword>
<proteinExistence type="inferred from homology"/>
<comment type="subcellular location">
    <subcellularLocation>
        <location evidence="9 10">Peroxisome membrane</location>
    </subcellularLocation>
</comment>
<dbReference type="GO" id="GO:0005778">
    <property type="term" value="C:peroxisomal membrane"/>
    <property type="evidence" value="ECO:0007669"/>
    <property type="project" value="UniProtKB-SubCell"/>
</dbReference>
<evidence type="ECO:0000256" key="7">
    <source>
        <dbReference type="ARBA" id="ARBA00029502"/>
    </source>
</evidence>
<dbReference type="EMBL" id="WHUW01000002">
    <property type="protein sequence ID" value="KAF8450629.1"/>
    <property type="molecule type" value="Genomic_DNA"/>
</dbReference>
<dbReference type="PANTHER" id="PTHR23058">
    <property type="entry name" value="PEROXISOMAL MEMBRANE PROTEIN PEX14"/>
    <property type="match status" value="1"/>
</dbReference>
<dbReference type="GO" id="GO:1990429">
    <property type="term" value="C:peroxisomal importomer complex"/>
    <property type="evidence" value="ECO:0007669"/>
    <property type="project" value="TreeGrafter"/>
</dbReference>
<evidence type="ECO:0000256" key="1">
    <source>
        <dbReference type="ARBA" id="ARBA00005443"/>
    </source>
</evidence>
<keyword evidence="6 10" id="KW-0576">Peroxisome</keyword>
<dbReference type="InterPro" id="IPR006785">
    <property type="entry name" value="Pex14_N"/>
</dbReference>
<name>A0AAD4C6E2_BOLED</name>
<gene>
    <name evidence="13" type="ORF">L210DRAFT_3385334</name>
</gene>
<dbReference type="Proteomes" id="UP001194468">
    <property type="component" value="Unassembled WGS sequence"/>
</dbReference>
<dbReference type="GO" id="GO:0016560">
    <property type="term" value="P:protein import into peroxisome matrix, docking"/>
    <property type="evidence" value="ECO:0007669"/>
    <property type="project" value="UniProtKB-UniRule"/>
</dbReference>
<evidence type="ECO:0000256" key="6">
    <source>
        <dbReference type="ARBA" id="ARBA00023140"/>
    </source>
</evidence>
<dbReference type="PANTHER" id="PTHR23058:SF0">
    <property type="entry name" value="PEROXISOMAL MEMBRANE PROTEIN PEX14"/>
    <property type="match status" value="1"/>
</dbReference>
<dbReference type="Pfam" id="PF04695">
    <property type="entry name" value="Pex14_N"/>
    <property type="match status" value="1"/>
</dbReference>
<comment type="caution">
    <text evidence="13">The sequence shown here is derived from an EMBL/GenBank/DDBJ whole genome shotgun (WGS) entry which is preliminary data.</text>
</comment>
<protein>
    <recommendedName>
        <fullName evidence="7 10">Peroxisomal membrane protein PEX14</fullName>
    </recommendedName>
    <alternativeName>
        <fullName evidence="8 10">Peroxin-14</fullName>
    </alternativeName>
</protein>
<dbReference type="Gene3D" id="1.10.10.10">
    <property type="entry name" value="Winged helix-like DNA-binding domain superfamily/Winged helix DNA-binding domain"/>
    <property type="match status" value="1"/>
</dbReference>
<feature type="region of interest" description="Disordered" evidence="11">
    <location>
        <begin position="1"/>
        <end position="30"/>
    </location>
</feature>
<comment type="similarity">
    <text evidence="1 10">Belongs to the peroxin-14 family.</text>
</comment>
<accession>A0AAD4C6E2</accession>
<reference evidence="13" key="1">
    <citation type="submission" date="2019-10" db="EMBL/GenBank/DDBJ databases">
        <authorList>
            <consortium name="DOE Joint Genome Institute"/>
            <person name="Kuo A."/>
            <person name="Miyauchi S."/>
            <person name="Kiss E."/>
            <person name="Drula E."/>
            <person name="Kohler A."/>
            <person name="Sanchez-Garcia M."/>
            <person name="Andreopoulos B."/>
            <person name="Barry K.W."/>
            <person name="Bonito G."/>
            <person name="Buee M."/>
            <person name="Carver A."/>
            <person name="Chen C."/>
            <person name="Cichocki N."/>
            <person name="Clum A."/>
            <person name="Culley D."/>
            <person name="Crous P.W."/>
            <person name="Fauchery L."/>
            <person name="Girlanda M."/>
            <person name="Hayes R."/>
            <person name="Keri Z."/>
            <person name="LaButti K."/>
            <person name="Lipzen A."/>
            <person name="Lombard V."/>
            <person name="Magnuson J."/>
            <person name="Maillard F."/>
            <person name="Morin E."/>
            <person name="Murat C."/>
            <person name="Nolan M."/>
            <person name="Ohm R."/>
            <person name="Pangilinan J."/>
            <person name="Pereira M."/>
            <person name="Perotto S."/>
            <person name="Peter M."/>
            <person name="Riley R."/>
            <person name="Sitrit Y."/>
            <person name="Stielow B."/>
            <person name="Szollosi G."/>
            <person name="Zifcakova L."/>
            <person name="Stursova M."/>
            <person name="Spatafora J.W."/>
            <person name="Tedersoo L."/>
            <person name="Vaario L.-M."/>
            <person name="Yamada A."/>
            <person name="Yan M."/>
            <person name="Wang P."/>
            <person name="Xu J."/>
            <person name="Bruns T."/>
            <person name="Baldrian P."/>
            <person name="Vilgalys R."/>
            <person name="Henrissat B."/>
            <person name="Grigoriev I.V."/>
            <person name="Hibbett D."/>
            <person name="Nagy L.G."/>
            <person name="Martin F.M."/>
        </authorList>
    </citation>
    <scope>NUCLEOTIDE SEQUENCE</scope>
    <source>
        <strain evidence="13">BED1</strain>
    </source>
</reference>
<evidence type="ECO:0000256" key="3">
    <source>
        <dbReference type="ARBA" id="ARBA00022927"/>
    </source>
</evidence>
<evidence type="ECO:0000256" key="11">
    <source>
        <dbReference type="SAM" id="MobiDB-lite"/>
    </source>
</evidence>
<evidence type="ECO:0000256" key="4">
    <source>
        <dbReference type="ARBA" id="ARBA00023010"/>
    </source>
</evidence>